<comment type="caution">
    <text evidence="1">The sequence shown here is derived from an EMBL/GenBank/DDBJ whole genome shotgun (WGS) entry which is preliminary data.</text>
</comment>
<dbReference type="Proteomes" id="UP000621516">
    <property type="component" value="Unassembled WGS sequence"/>
</dbReference>
<dbReference type="EMBL" id="JACVXD010000001">
    <property type="protein sequence ID" value="MBD0822641.1"/>
    <property type="molecule type" value="Genomic_DNA"/>
</dbReference>
<keyword evidence="2" id="KW-1185">Reference proteome</keyword>
<reference evidence="1 2" key="1">
    <citation type="journal article" date="2018" name="J. Microbiol.">
        <title>Aestuariibaculum marinum sp. nov., a marine bacterium isolated from seawater in South Korea.</title>
        <authorList>
            <person name="Choi J."/>
            <person name="Lee D."/>
            <person name="Jang J.H."/>
            <person name="Cha S."/>
            <person name="Seo T."/>
        </authorList>
    </citation>
    <scope>NUCLEOTIDE SEQUENCE [LARGE SCALE GENOMIC DNA]</scope>
    <source>
        <strain evidence="1 2">IP7</strain>
    </source>
</reference>
<dbReference type="RefSeq" id="WP_188221957.1">
    <property type="nucleotide sequence ID" value="NZ_JACVXD010000001.1"/>
</dbReference>
<accession>A0A8J6U6C8</accession>
<name>A0A8J6U6C8_9FLAO</name>
<evidence type="ECO:0000313" key="2">
    <source>
        <dbReference type="Proteomes" id="UP000621516"/>
    </source>
</evidence>
<dbReference type="AlphaFoldDB" id="A0A8J6U6C8"/>
<organism evidence="1 2">
    <name type="scientific">Aestuariibaculum marinum</name>
    <dbReference type="NCBI Taxonomy" id="2683592"/>
    <lineage>
        <taxon>Bacteria</taxon>
        <taxon>Pseudomonadati</taxon>
        <taxon>Bacteroidota</taxon>
        <taxon>Flavobacteriia</taxon>
        <taxon>Flavobacteriales</taxon>
        <taxon>Flavobacteriaceae</taxon>
    </lineage>
</organism>
<evidence type="ECO:0000313" key="1">
    <source>
        <dbReference type="EMBL" id="MBD0822641.1"/>
    </source>
</evidence>
<evidence type="ECO:0008006" key="3">
    <source>
        <dbReference type="Google" id="ProtNLM"/>
    </source>
</evidence>
<sequence length="175" mass="18126">MANTNNILGVSSFELGAPGDGVMGVSLTNYPDVEVGSVNIEGSQANEQTIPTENSDAYITINGEATPSSVTARLYGVTPTQMVELAGGEVNGTDGLWEAPKTIPNIYLSFRMKGQPINGKVGVLEMAYAKVTARLQGTVTKNGLPAVDVTLTANTPVSAAQVEGPPLRFGVEDAA</sequence>
<gene>
    <name evidence="1" type="ORF">ICJ85_01290</name>
</gene>
<proteinExistence type="predicted"/>
<protein>
    <recommendedName>
        <fullName evidence="3">Phage tail protein</fullName>
    </recommendedName>
</protein>